<dbReference type="InterPro" id="IPR053737">
    <property type="entry name" value="Type_II_TA_Toxin"/>
</dbReference>
<dbReference type="InterPro" id="IPR036597">
    <property type="entry name" value="Fido-like_dom_sf"/>
</dbReference>
<dbReference type="KEGG" id="glo:Glov_2571"/>
<feature type="domain" description="Fido" evidence="2">
    <location>
        <begin position="1"/>
        <end position="114"/>
    </location>
</feature>
<dbReference type="Gene3D" id="1.20.120.1870">
    <property type="entry name" value="Fic/DOC protein, Fido domain"/>
    <property type="match status" value="1"/>
</dbReference>
<keyword evidence="1" id="KW-0472">Membrane</keyword>
<keyword evidence="1" id="KW-1133">Transmembrane helix</keyword>
<evidence type="ECO:0000256" key="1">
    <source>
        <dbReference type="SAM" id="Phobius"/>
    </source>
</evidence>
<accession>B3E6D7</accession>
<dbReference type="AlphaFoldDB" id="B3E6D7"/>
<keyword evidence="1" id="KW-0812">Transmembrane</keyword>
<dbReference type="EMBL" id="CP001089">
    <property type="protein sequence ID" value="ACD96284.1"/>
    <property type="molecule type" value="Genomic_DNA"/>
</dbReference>
<sequence>MKGDFNGLFGLEKDQGFKSALGAIYQTFGGEELYPSVEEKGANLLYFVVKNHAFSDGNKRIAAALFIYFLGMNGILYHADCSKRLADNALVALTLLIAESRPEEKETIVKVIVNLINRNN</sequence>
<dbReference type="SUPFAM" id="SSF140931">
    <property type="entry name" value="Fic-like"/>
    <property type="match status" value="1"/>
</dbReference>
<dbReference type="InterPro" id="IPR003812">
    <property type="entry name" value="Fido"/>
</dbReference>
<dbReference type="HOGENOM" id="CLU_2046315_0_0_7"/>
<dbReference type="STRING" id="398767.Glov_2571"/>
<dbReference type="Proteomes" id="UP000002420">
    <property type="component" value="Chromosome"/>
</dbReference>
<organism evidence="3 4">
    <name type="scientific">Trichlorobacter lovleyi (strain ATCC BAA-1151 / DSM 17278 / SZ)</name>
    <name type="common">Geobacter lovleyi</name>
    <dbReference type="NCBI Taxonomy" id="398767"/>
    <lineage>
        <taxon>Bacteria</taxon>
        <taxon>Pseudomonadati</taxon>
        <taxon>Thermodesulfobacteriota</taxon>
        <taxon>Desulfuromonadia</taxon>
        <taxon>Geobacterales</taxon>
        <taxon>Geobacteraceae</taxon>
        <taxon>Trichlorobacter</taxon>
    </lineage>
</organism>
<name>B3E6D7_TRIL1</name>
<feature type="transmembrane region" description="Helical" evidence="1">
    <location>
        <begin position="61"/>
        <end position="79"/>
    </location>
</feature>
<evidence type="ECO:0000313" key="3">
    <source>
        <dbReference type="EMBL" id="ACD96284.1"/>
    </source>
</evidence>
<proteinExistence type="predicted"/>
<dbReference type="eggNOG" id="COG3654">
    <property type="taxonomic scope" value="Bacteria"/>
</dbReference>
<reference evidence="3 4" key="1">
    <citation type="submission" date="2008-05" db="EMBL/GenBank/DDBJ databases">
        <title>Complete sequence of chromosome of Geobacter lovleyi SZ.</title>
        <authorList>
            <consortium name="US DOE Joint Genome Institute"/>
            <person name="Lucas S."/>
            <person name="Copeland A."/>
            <person name="Lapidus A."/>
            <person name="Glavina del Rio T."/>
            <person name="Dalin E."/>
            <person name="Tice H."/>
            <person name="Bruce D."/>
            <person name="Goodwin L."/>
            <person name="Pitluck S."/>
            <person name="Chertkov O."/>
            <person name="Meincke L."/>
            <person name="Brettin T."/>
            <person name="Detter J.C."/>
            <person name="Han C."/>
            <person name="Tapia R."/>
            <person name="Kuske C.R."/>
            <person name="Schmutz J."/>
            <person name="Larimer F."/>
            <person name="Land M."/>
            <person name="Hauser L."/>
            <person name="Kyrpides N."/>
            <person name="Mikhailova N."/>
            <person name="Sung Y."/>
            <person name="Fletcher K.E."/>
            <person name="Ritalahti K.M."/>
            <person name="Loeffler F.E."/>
            <person name="Richardson P."/>
        </authorList>
    </citation>
    <scope>NUCLEOTIDE SEQUENCE [LARGE SCALE GENOMIC DNA]</scope>
    <source>
        <strain evidence="4">ATCC BAA-1151 / DSM 17278 / SZ</strain>
    </source>
</reference>
<evidence type="ECO:0000313" key="4">
    <source>
        <dbReference type="Proteomes" id="UP000002420"/>
    </source>
</evidence>
<evidence type="ECO:0000259" key="2">
    <source>
        <dbReference type="PROSITE" id="PS51459"/>
    </source>
</evidence>
<protein>
    <submittedName>
        <fullName evidence="3">Death-on-curing family protein</fullName>
    </submittedName>
</protein>
<dbReference type="Pfam" id="PF02661">
    <property type="entry name" value="Fic"/>
    <property type="match status" value="1"/>
</dbReference>
<keyword evidence="4" id="KW-1185">Reference proteome</keyword>
<gene>
    <name evidence="3" type="ordered locus">Glov_2571</name>
</gene>
<dbReference type="PROSITE" id="PS51459">
    <property type="entry name" value="FIDO"/>
    <property type="match status" value="1"/>
</dbReference>